<sequence length="230" mass="26200">MSSRPSQGAWSTQVAAVARRYDREYRGQAVQVPPEIEEMPIFREWAAGRLAGQLASPFWQLAQPRRRQRCLDIGCGISFLVYPWVEWDAWFHGHDVSAVAVEALRSRAPQLNSKLFKGVCQGAAHQLEYDQQFDLVISTGVSCYYPIEYWQQVLAQVRRVLKPGAVFVFDVVNPEVPLAENWAILETYLGAEVMLTPLEDWSPMLKQAGVKILKQQDHGLFHLFKVTWPG</sequence>
<name>A0A1Z3HS34_9CYAN</name>
<dbReference type="Pfam" id="PF08241">
    <property type="entry name" value="Methyltransf_11"/>
    <property type="match status" value="1"/>
</dbReference>
<protein>
    <submittedName>
        <fullName evidence="5">Ubiquinone/menaquinone biosynthesis C-methyltransferase UbiE</fullName>
        <ecNumber evidence="5">2.1.1.163</ecNumber>
    </submittedName>
</protein>
<evidence type="ECO:0000256" key="2">
    <source>
        <dbReference type="ARBA" id="ARBA00022679"/>
    </source>
</evidence>
<evidence type="ECO:0000259" key="4">
    <source>
        <dbReference type="Pfam" id="PF08241"/>
    </source>
</evidence>
<dbReference type="InterPro" id="IPR013216">
    <property type="entry name" value="Methyltransf_11"/>
</dbReference>
<dbReference type="Gene3D" id="3.40.50.150">
    <property type="entry name" value="Vaccinia Virus protein VP39"/>
    <property type="match status" value="1"/>
</dbReference>
<keyword evidence="5" id="KW-0830">Ubiquinone</keyword>
<dbReference type="Proteomes" id="UP000191901">
    <property type="component" value="Chromosome"/>
</dbReference>
<keyword evidence="2 5" id="KW-0808">Transferase</keyword>
<accession>A0A1Z3HS34</accession>
<dbReference type="GO" id="GO:0043770">
    <property type="term" value="F:demethylmenaquinone methyltransferase activity"/>
    <property type="evidence" value="ECO:0007669"/>
    <property type="project" value="UniProtKB-EC"/>
</dbReference>
<dbReference type="STRING" id="1641165.XM38_13320"/>
<organism evidence="5 6">
    <name type="scientific">Halomicronema hongdechloris C2206</name>
    <dbReference type="NCBI Taxonomy" id="1641165"/>
    <lineage>
        <taxon>Bacteria</taxon>
        <taxon>Bacillati</taxon>
        <taxon>Cyanobacteriota</taxon>
        <taxon>Cyanophyceae</taxon>
        <taxon>Nodosilineales</taxon>
        <taxon>Nodosilineaceae</taxon>
        <taxon>Halomicronema</taxon>
    </lineage>
</organism>
<dbReference type="PANTHER" id="PTHR43464:SF19">
    <property type="entry name" value="UBIQUINONE BIOSYNTHESIS O-METHYLTRANSFERASE, MITOCHONDRIAL"/>
    <property type="match status" value="1"/>
</dbReference>
<dbReference type="KEGG" id="hhg:XM38_040860"/>
<keyword evidence="6" id="KW-1185">Reference proteome</keyword>
<evidence type="ECO:0000313" key="5">
    <source>
        <dbReference type="EMBL" id="ASC73124.1"/>
    </source>
</evidence>
<feature type="domain" description="Methyltransferase type 11" evidence="4">
    <location>
        <begin position="71"/>
        <end position="169"/>
    </location>
</feature>
<dbReference type="GO" id="GO:0032259">
    <property type="term" value="P:methylation"/>
    <property type="evidence" value="ECO:0007669"/>
    <property type="project" value="UniProtKB-KW"/>
</dbReference>
<dbReference type="EMBL" id="CP021983">
    <property type="protein sequence ID" value="ASC73124.1"/>
    <property type="molecule type" value="Genomic_DNA"/>
</dbReference>
<evidence type="ECO:0000256" key="1">
    <source>
        <dbReference type="ARBA" id="ARBA00022603"/>
    </source>
</evidence>
<gene>
    <name evidence="5" type="primary">ubiE_4</name>
    <name evidence="5" type="ORF">XM38_040860</name>
</gene>
<dbReference type="PANTHER" id="PTHR43464">
    <property type="entry name" value="METHYLTRANSFERASE"/>
    <property type="match status" value="1"/>
</dbReference>
<keyword evidence="1 5" id="KW-0489">Methyltransferase</keyword>
<reference evidence="5 6" key="1">
    <citation type="journal article" date="2016" name="Biochim. Biophys. Acta">
        <title>Characterization of red-shifted phycobilisomes isolated from the chlorophyll f-containing cyanobacterium Halomicronema hongdechloris.</title>
        <authorList>
            <person name="Li Y."/>
            <person name="Lin Y."/>
            <person name="Garvey C.J."/>
            <person name="Birch D."/>
            <person name="Corkery R.W."/>
            <person name="Loughlin P.C."/>
            <person name="Scheer H."/>
            <person name="Willows R.D."/>
            <person name="Chen M."/>
        </authorList>
    </citation>
    <scope>NUCLEOTIDE SEQUENCE [LARGE SCALE GENOMIC DNA]</scope>
    <source>
        <strain evidence="5 6">C2206</strain>
    </source>
</reference>
<keyword evidence="3" id="KW-0949">S-adenosyl-L-methionine</keyword>
<dbReference type="AlphaFoldDB" id="A0A1Z3HS34"/>
<dbReference type="EC" id="2.1.1.163" evidence="5"/>
<dbReference type="CDD" id="cd02440">
    <property type="entry name" value="AdoMet_MTases"/>
    <property type="match status" value="1"/>
</dbReference>
<evidence type="ECO:0000256" key="3">
    <source>
        <dbReference type="ARBA" id="ARBA00022691"/>
    </source>
</evidence>
<proteinExistence type="predicted"/>
<dbReference type="SUPFAM" id="SSF53335">
    <property type="entry name" value="S-adenosyl-L-methionine-dependent methyltransferases"/>
    <property type="match status" value="1"/>
</dbReference>
<dbReference type="RefSeq" id="WP_225889363.1">
    <property type="nucleotide sequence ID" value="NZ_CP021983.2"/>
</dbReference>
<dbReference type="InterPro" id="IPR029063">
    <property type="entry name" value="SAM-dependent_MTases_sf"/>
</dbReference>
<evidence type="ECO:0000313" key="6">
    <source>
        <dbReference type="Proteomes" id="UP000191901"/>
    </source>
</evidence>